<reference evidence="1" key="1">
    <citation type="submission" date="2021-02" db="EMBL/GenBank/DDBJ databases">
        <authorList>
            <person name="Dougan E. K."/>
            <person name="Rhodes N."/>
            <person name="Thang M."/>
            <person name="Chan C."/>
        </authorList>
    </citation>
    <scope>NUCLEOTIDE SEQUENCE</scope>
</reference>
<gene>
    <name evidence="1" type="ORF">SPIL2461_LOCUS19612</name>
</gene>
<dbReference type="Proteomes" id="UP000649617">
    <property type="component" value="Unassembled WGS sequence"/>
</dbReference>
<sequence length="55" mass="5941">TEGHACQTLVVCGPGPASAFALQAFNLKSLPLRLEPQEDSPLRALPPPRPPKFFE</sequence>
<dbReference type="AlphaFoldDB" id="A0A812WUB6"/>
<proteinExistence type="predicted"/>
<feature type="non-terminal residue" evidence="1">
    <location>
        <position position="55"/>
    </location>
</feature>
<feature type="non-terminal residue" evidence="1">
    <location>
        <position position="1"/>
    </location>
</feature>
<dbReference type="EMBL" id="CAJNIZ010044690">
    <property type="protein sequence ID" value="CAE7698098.1"/>
    <property type="molecule type" value="Genomic_DNA"/>
</dbReference>
<comment type="caution">
    <text evidence="1">The sequence shown here is derived from an EMBL/GenBank/DDBJ whole genome shotgun (WGS) entry which is preliminary data.</text>
</comment>
<organism evidence="1 2">
    <name type="scientific">Symbiodinium pilosum</name>
    <name type="common">Dinoflagellate</name>
    <dbReference type="NCBI Taxonomy" id="2952"/>
    <lineage>
        <taxon>Eukaryota</taxon>
        <taxon>Sar</taxon>
        <taxon>Alveolata</taxon>
        <taxon>Dinophyceae</taxon>
        <taxon>Suessiales</taxon>
        <taxon>Symbiodiniaceae</taxon>
        <taxon>Symbiodinium</taxon>
    </lineage>
</organism>
<protein>
    <submittedName>
        <fullName evidence="1">Uncharacterized protein</fullName>
    </submittedName>
</protein>
<keyword evidence="2" id="KW-1185">Reference proteome</keyword>
<accession>A0A812WUB6</accession>
<name>A0A812WUB6_SYMPI</name>
<evidence type="ECO:0000313" key="2">
    <source>
        <dbReference type="Proteomes" id="UP000649617"/>
    </source>
</evidence>
<evidence type="ECO:0000313" key="1">
    <source>
        <dbReference type="EMBL" id="CAE7698098.1"/>
    </source>
</evidence>